<proteinExistence type="predicted"/>
<name>A0ABT2RQB5_9FIRM</name>
<protein>
    <submittedName>
        <fullName evidence="1">DUF3881 family protein</fullName>
    </submittedName>
</protein>
<sequence>MHKYLKAIGYGNITSQKQLNEFLKKAEETFSNHEIVAMEEELDFCEYQKECGAGIGINLCGSLDIRDNFERQYYSPYFIGSGITTFADVIVERRMDRDAYVGICEDLKVGISLIFYLQNTLEYLIESRFHSREVAPVSVTFAGLCNGGTILLPIMKNEEQEKMRKKELKNRKMLLSAAKNGDQVAMESLTLEDIDTYSKVSQRLITEDVFSIVDTYFMPYGIECDRYSILGEILEMHTIQNEDTGEELYVMRLEVNELEFDVCVPIKNVIGEPAVGRRFKGNIWLQGRLNF</sequence>
<gene>
    <name evidence="1" type="ORF">OCV99_13460</name>
</gene>
<comment type="caution">
    <text evidence="1">The sequence shown here is derived from an EMBL/GenBank/DDBJ whole genome shotgun (WGS) entry which is preliminary data.</text>
</comment>
<accession>A0ABT2RQB5</accession>
<evidence type="ECO:0000313" key="2">
    <source>
        <dbReference type="Proteomes" id="UP001652431"/>
    </source>
</evidence>
<keyword evidence="2" id="KW-1185">Reference proteome</keyword>
<reference evidence="1 2" key="1">
    <citation type="journal article" date="2021" name="ISME Commun">
        <title>Automated analysis of genomic sequences facilitates high-throughput and comprehensive description of bacteria.</title>
        <authorList>
            <person name="Hitch T.C.A."/>
        </authorList>
    </citation>
    <scope>NUCLEOTIDE SEQUENCE [LARGE SCALE GENOMIC DNA]</scope>
    <source>
        <strain evidence="1 2">Sanger_03</strain>
    </source>
</reference>
<dbReference type="Pfam" id="PF12997">
    <property type="entry name" value="DUF3881"/>
    <property type="match status" value="1"/>
</dbReference>
<evidence type="ECO:0000313" key="1">
    <source>
        <dbReference type="EMBL" id="MCU6687526.1"/>
    </source>
</evidence>
<organism evidence="1 2">
    <name type="scientific">Dorea acetigenes</name>
    <dbReference type="NCBI Taxonomy" id="2981787"/>
    <lineage>
        <taxon>Bacteria</taxon>
        <taxon>Bacillati</taxon>
        <taxon>Bacillota</taxon>
        <taxon>Clostridia</taxon>
        <taxon>Lachnospirales</taxon>
        <taxon>Lachnospiraceae</taxon>
        <taxon>Dorea</taxon>
    </lineage>
</organism>
<dbReference type="InterPro" id="IPR024541">
    <property type="entry name" value="DUF3881"/>
</dbReference>
<dbReference type="Proteomes" id="UP001652431">
    <property type="component" value="Unassembled WGS sequence"/>
</dbReference>
<dbReference type="EMBL" id="JAOQJU010000021">
    <property type="protein sequence ID" value="MCU6687526.1"/>
    <property type="molecule type" value="Genomic_DNA"/>
</dbReference>
<dbReference type="RefSeq" id="WP_158371235.1">
    <property type="nucleotide sequence ID" value="NZ_JAOQJU010000021.1"/>
</dbReference>